<protein>
    <submittedName>
        <fullName evidence="3">Acyl-CoA thioesterase</fullName>
    </submittedName>
</protein>
<dbReference type="Pfam" id="PF13279">
    <property type="entry name" value="4HBT_2"/>
    <property type="match status" value="1"/>
</dbReference>
<keyword evidence="4" id="KW-1185">Reference proteome</keyword>
<gene>
    <name evidence="3" type="ORF">C5O25_06815</name>
</gene>
<dbReference type="PANTHER" id="PTHR31793:SF27">
    <property type="entry name" value="NOVEL THIOESTERASE SUPERFAMILY DOMAIN AND SAPOSIN A-TYPE DOMAIN CONTAINING PROTEIN (0610012H03RIK)"/>
    <property type="match status" value="1"/>
</dbReference>
<dbReference type="AlphaFoldDB" id="A0A2V1ISH6"/>
<accession>A0A2V1ISH6</accession>
<dbReference type="GeneID" id="93425767"/>
<dbReference type="RefSeq" id="WP_107035991.1">
    <property type="nucleotide sequence ID" value="NZ_CAOMFE010000015.1"/>
</dbReference>
<dbReference type="EMBL" id="PUBV01000011">
    <property type="protein sequence ID" value="PWB07616.1"/>
    <property type="molecule type" value="Genomic_DNA"/>
</dbReference>
<reference evidence="4" key="1">
    <citation type="submission" date="2018-02" db="EMBL/GenBank/DDBJ databases">
        <authorList>
            <person name="Clavel T."/>
            <person name="Strowig T."/>
        </authorList>
    </citation>
    <scope>NUCLEOTIDE SEQUENCE [LARGE SCALE GENOMIC DNA]</scope>
    <source>
        <strain evidence="4">DSM 100764</strain>
    </source>
</reference>
<organism evidence="3 4">
    <name type="scientific">Paramuribaculum intestinale</name>
    <dbReference type="NCBI Taxonomy" id="2094151"/>
    <lineage>
        <taxon>Bacteria</taxon>
        <taxon>Pseudomonadati</taxon>
        <taxon>Bacteroidota</taxon>
        <taxon>Bacteroidia</taxon>
        <taxon>Bacteroidales</taxon>
        <taxon>Muribaculaceae</taxon>
        <taxon>Paramuribaculum</taxon>
    </lineage>
</organism>
<dbReference type="InterPro" id="IPR050563">
    <property type="entry name" value="4-hydroxybenzoyl-CoA_TE"/>
</dbReference>
<proteinExistence type="inferred from homology"/>
<dbReference type="PANTHER" id="PTHR31793">
    <property type="entry name" value="4-HYDROXYBENZOYL-COA THIOESTERASE FAMILY MEMBER"/>
    <property type="match status" value="1"/>
</dbReference>
<comment type="caution">
    <text evidence="3">The sequence shown here is derived from an EMBL/GenBank/DDBJ whole genome shotgun (WGS) entry which is preliminary data.</text>
</comment>
<comment type="similarity">
    <text evidence="1">Belongs to the 4-hydroxybenzoyl-CoA thioesterase family.</text>
</comment>
<dbReference type="Gene3D" id="3.10.129.10">
    <property type="entry name" value="Hotdog Thioesterase"/>
    <property type="match status" value="1"/>
</dbReference>
<evidence type="ECO:0000313" key="4">
    <source>
        <dbReference type="Proteomes" id="UP000244925"/>
    </source>
</evidence>
<sequence length="153" mass="17420">MQEGTLLQSDNPKVPEAQFPFHHVLPVQMRFTDIDMLGHLNNNVYLSFMDLAKVNYFSTVGMDWRSLKAVVVHIGCDFYSPSYFNESLEVWTQVTSVSTHSFKMEQRIVNGVTGQTKCVGHTVMAGFDPATAKGQALDREWVKAVEQYEQRKL</sequence>
<dbReference type="GO" id="GO:0047617">
    <property type="term" value="F:fatty acyl-CoA hydrolase activity"/>
    <property type="evidence" value="ECO:0007669"/>
    <property type="project" value="TreeGrafter"/>
</dbReference>
<evidence type="ECO:0000256" key="1">
    <source>
        <dbReference type="ARBA" id="ARBA00005953"/>
    </source>
</evidence>
<dbReference type="Proteomes" id="UP000244925">
    <property type="component" value="Unassembled WGS sequence"/>
</dbReference>
<evidence type="ECO:0000256" key="2">
    <source>
        <dbReference type="ARBA" id="ARBA00022801"/>
    </source>
</evidence>
<keyword evidence="2" id="KW-0378">Hydrolase</keyword>
<dbReference type="InterPro" id="IPR029069">
    <property type="entry name" value="HotDog_dom_sf"/>
</dbReference>
<dbReference type="SUPFAM" id="SSF54637">
    <property type="entry name" value="Thioesterase/thiol ester dehydrase-isomerase"/>
    <property type="match status" value="1"/>
</dbReference>
<name>A0A2V1ISH6_9BACT</name>
<evidence type="ECO:0000313" key="3">
    <source>
        <dbReference type="EMBL" id="PWB07616.1"/>
    </source>
</evidence>
<dbReference type="CDD" id="cd00586">
    <property type="entry name" value="4HBT"/>
    <property type="match status" value="1"/>
</dbReference>